<keyword evidence="2" id="KW-0677">Repeat</keyword>
<dbReference type="GO" id="GO:0016301">
    <property type="term" value="F:kinase activity"/>
    <property type="evidence" value="ECO:0007669"/>
    <property type="project" value="UniProtKB-KW"/>
</dbReference>
<dbReference type="InterPro" id="IPR029056">
    <property type="entry name" value="Ribokinase-like"/>
</dbReference>
<evidence type="ECO:0000313" key="7">
    <source>
        <dbReference type="Proteomes" id="UP000187406"/>
    </source>
</evidence>
<dbReference type="STRING" id="3775.A0A1Q3C980"/>
<dbReference type="InterPro" id="IPR011611">
    <property type="entry name" value="PfkB_dom"/>
</dbReference>
<feature type="repeat" description="PPR" evidence="4">
    <location>
        <begin position="555"/>
        <end position="586"/>
    </location>
</feature>
<dbReference type="PROSITE" id="PS00583">
    <property type="entry name" value="PFKB_KINASES_1"/>
    <property type="match status" value="1"/>
</dbReference>
<gene>
    <name evidence="6" type="ORF">CFOL_v3_20260</name>
</gene>
<feature type="repeat" description="PPR" evidence="4">
    <location>
        <begin position="493"/>
        <end position="527"/>
    </location>
</feature>
<dbReference type="InterPro" id="IPR011990">
    <property type="entry name" value="TPR-like_helical_dom_sf"/>
</dbReference>
<dbReference type="PANTHER" id="PTHR47926:SF533">
    <property type="entry name" value="DYW DOMAIN-CONTAINING PROTEIN"/>
    <property type="match status" value="1"/>
</dbReference>
<dbReference type="Pfam" id="PF13041">
    <property type="entry name" value="PPR_2"/>
    <property type="match status" value="2"/>
</dbReference>
<feature type="repeat" description="PPR" evidence="4">
    <location>
        <begin position="692"/>
        <end position="726"/>
    </location>
</feature>
<dbReference type="NCBIfam" id="TIGR00756">
    <property type="entry name" value="PPR"/>
    <property type="match status" value="3"/>
</dbReference>
<evidence type="ECO:0000259" key="5">
    <source>
        <dbReference type="Pfam" id="PF00294"/>
    </source>
</evidence>
<proteinExistence type="predicted"/>
<dbReference type="Gene3D" id="1.25.40.10">
    <property type="entry name" value="Tetratricopeptide repeat domain"/>
    <property type="match status" value="4"/>
</dbReference>
<dbReference type="OrthoDB" id="938689at2759"/>
<organism evidence="6 7">
    <name type="scientific">Cephalotus follicularis</name>
    <name type="common">Albany pitcher plant</name>
    <dbReference type="NCBI Taxonomy" id="3775"/>
    <lineage>
        <taxon>Eukaryota</taxon>
        <taxon>Viridiplantae</taxon>
        <taxon>Streptophyta</taxon>
        <taxon>Embryophyta</taxon>
        <taxon>Tracheophyta</taxon>
        <taxon>Spermatophyta</taxon>
        <taxon>Magnoliopsida</taxon>
        <taxon>eudicotyledons</taxon>
        <taxon>Gunneridae</taxon>
        <taxon>Pentapetalae</taxon>
        <taxon>rosids</taxon>
        <taxon>fabids</taxon>
        <taxon>Oxalidales</taxon>
        <taxon>Cephalotaceae</taxon>
        <taxon>Cephalotus</taxon>
    </lineage>
</organism>
<keyword evidence="3" id="KW-0418">Kinase</keyword>
<evidence type="ECO:0000256" key="4">
    <source>
        <dbReference type="PROSITE-ProRule" id="PRU00708"/>
    </source>
</evidence>
<evidence type="ECO:0000256" key="3">
    <source>
        <dbReference type="ARBA" id="ARBA00022777"/>
    </source>
</evidence>
<dbReference type="AlphaFoldDB" id="A0A1Q3C980"/>
<dbReference type="PROSITE" id="PS51375">
    <property type="entry name" value="PPR"/>
    <property type="match status" value="4"/>
</dbReference>
<dbReference type="InterPro" id="IPR002173">
    <property type="entry name" value="Carboh/pur_kinase_PfkB_CS"/>
</dbReference>
<dbReference type="InterPro" id="IPR046960">
    <property type="entry name" value="PPR_At4g14850-like_plant"/>
</dbReference>
<keyword evidence="1" id="KW-0808">Transferase</keyword>
<accession>A0A1Q3C980</accession>
<feature type="non-terminal residue" evidence="6">
    <location>
        <position position="980"/>
    </location>
</feature>
<evidence type="ECO:0000313" key="6">
    <source>
        <dbReference type="EMBL" id="GAV76787.1"/>
    </source>
</evidence>
<reference evidence="7" key="1">
    <citation type="submission" date="2016-04" db="EMBL/GenBank/DDBJ databases">
        <title>Cephalotus genome sequencing.</title>
        <authorList>
            <person name="Fukushima K."/>
            <person name="Hasebe M."/>
            <person name="Fang X."/>
        </authorList>
    </citation>
    <scope>NUCLEOTIDE SEQUENCE [LARGE SCALE GENOMIC DNA]</scope>
    <source>
        <strain evidence="7">cv. St1</strain>
    </source>
</reference>
<dbReference type="PANTHER" id="PTHR47926">
    <property type="entry name" value="PENTATRICOPEPTIDE REPEAT-CONTAINING PROTEIN"/>
    <property type="match status" value="1"/>
</dbReference>
<dbReference type="EMBL" id="BDDD01001527">
    <property type="protein sequence ID" value="GAV76787.1"/>
    <property type="molecule type" value="Genomic_DNA"/>
</dbReference>
<dbReference type="SUPFAM" id="SSF53613">
    <property type="entry name" value="Ribokinase-like"/>
    <property type="match status" value="1"/>
</dbReference>
<name>A0A1Q3C980_CEPFO</name>
<feature type="non-terminal residue" evidence="6">
    <location>
        <position position="1"/>
    </location>
</feature>
<keyword evidence="7" id="KW-1185">Reference proteome</keyword>
<dbReference type="Proteomes" id="UP000187406">
    <property type="component" value="Unassembled WGS sequence"/>
</dbReference>
<dbReference type="InParanoid" id="A0A1Q3C980"/>
<dbReference type="FunFam" id="1.25.40.10:FF:000031">
    <property type="entry name" value="Pentatricopeptide repeat-containing protein mitochondrial"/>
    <property type="match status" value="1"/>
</dbReference>
<protein>
    <submittedName>
        <fullName evidence="6">PfkB domain-containing protein/PPR domain-containing protein/PPR_2 domain-containing protein</fullName>
    </submittedName>
</protein>
<dbReference type="GO" id="GO:0003723">
    <property type="term" value="F:RNA binding"/>
    <property type="evidence" value="ECO:0007669"/>
    <property type="project" value="InterPro"/>
</dbReference>
<dbReference type="CDD" id="cd01941">
    <property type="entry name" value="YeiC_kinase_like"/>
    <property type="match status" value="1"/>
</dbReference>
<dbReference type="Gene3D" id="3.40.1190.20">
    <property type="match status" value="1"/>
</dbReference>
<dbReference type="GO" id="GO:0009451">
    <property type="term" value="P:RNA modification"/>
    <property type="evidence" value="ECO:0007669"/>
    <property type="project" value="InterPro"/>
</dbReference>
<sequence>SFKTVKDRDHCSKANWSISCHLLLTHEADSHFLHQVLSKGRQLKQEMGEPVVIGGMVLDIHATPSIPANPRTTTPGRINYALGGVARNVAECMSKLGTKPYMISALGLDMAGNLLLEHWKSAGLPTEGIRKHQYIETPVICNILDVNGEVAAGVAGVEAIETFLTPEWIQQFKCKISSSSILMVDANLNPPALEVSCKMAAESNTPVWFEPVSVAKSRRIASVAKYITLASPNEDELVAMANTLSGGDIFHPIERNDGRDNSSEFLFQMLKPAIWVLLEKGIKTVIVTLGSDGVFLCSKGGSSFKRSGLGQFKPTGFSRQLYEIMISSCPPNWFSGPMKSQRSSHLFAVHLPALPASVVRLIGAGDCLVGGTIASICAGLDVMRSVAVGIAAAKAAVESKTNVPPEFRLATIAEDQESPINSSITLKVKVTVLSRPLLNLLLLSLVAPSQFALSLVQFRIVMNFSESPFSSIRSLRDGLIYQVQSLKAGFTPTILTSNQLIHLYSKHGLLHEAHKLFDEMPLRNVFSWNSIISAYIRSQNLTQARILFDSAAYRDLVTYNSMLSGYVSVEGYETHALSLFVEMQKEHDHIRIDEFTATTILNLFAKLSMESYGRQLHAFMVKTANDLSGFSVSSLVDMYSKCGCFKEAHNVFSGCGGVVDSVLKNAMVAACCREGEMEMALDLFWREPELNDAFSWNTLISGYAHNGYQEKALNLFVSMAKNGVRWNEQTFASVLNACSGLKSWKIGKEVHGWVLKNGMSSNPFISSGILDVYCKCGNMKYAELMHFACEIRNSFSICSLIVGHASQGNMAEARQLFNTLEEKNSVVWTALFSGYVKAQQSEAVFELLNEYRTKEAMTPDSLILISVLGACAIQAALDPGKQVHGYILRTDTEMDEKLISAMVDMYSKSGNITYAEKVFKLVTNRDSVLYNVMIAGYAHHGNEINAIQLFEDMLEKRIMPDAITFTALLSACRHCGLVQL</sequence>
<feature type="domain" description="Carbohydrate kinase PfkB" evidence="5">
    <location>
        <begin position="51"/>
        <end position="303"/>
    </location>
</feature>
<dbReference type="InterPro" id="IPR002885">
    <property type="entry name" value="PPR_rpt"/>
</dbReference>
<dbReference type="Pfam" id="PF00294">
    <property type="entry name" value="PfkB"/>
    <property type="match status" value="1"/>
</dbReference>
<dbReference type="Pfam" id="PF01535">
    <property type="entry name" value="PPR"/>
    <property type="match status" value="8"/>
</dbReference>
<feature type="repeat" description="PPR" evidence="4">
    <location>
        <begin position="926"/>
        <end position="960"/>
    </location>
</feature>
<comment type="caution">
    <text evidence="6">The sequence shown here is derived from an EMBL/GenBank/DDBJ whole genome shotgun (WGS) entry which is preliminary data.</text>
</comment>
<evidence type="ECO:0000256" key="2">
    <source>
        <dbReference type="ARBA" id="ARBA00022737"/>
    </source>
</evidence>
<evidence type="ECO:0000256" key="1">
    <source>
        <dbReference type="ARBA" id="ARBA00022679"/>
    </source>
</evidence>